<evidence type="ECO:0000313" key="9">
    <source>
        <dbReference type="EMBL" id="KAA8498083.1"/>
    </source>
</evidence>
<dbReference type="Gene3D" id="3.20.20.70">
    <property type="entry name" value="Aldolase class I"/>
    <property type="match status" value="1"/>
</dbReference>
<comment type="caution">
    <text evidence="9">The sequence shown here is derived from an EMBL/GenBank/DDBJ whole genome shotgun (WGS) entry which is preliminary data.</text>
</comment>
<dbReference type="AlphaFoldDB" id="A0A5J4Z5G4"/>
<comment type="similarity">
    <text evidence="1">Belongs to the Dus family. Dus3 subfamily.</text>
</comment>
<dbReference type="PANTHER" id="PTHR45846:SF1">
    <property type="entry name" value="TRNA-DIHYDROURIDINE(47) SYNTHASE [NAD(P)(+)]-LIKE"/>
    <property type="match status" value="1"/>
</dbReference>
<dbReference type="GO" id="GO:0003723">
    <property type="term" value="F:RNA binding"/>
    <property type="evidence" value="ECO:0007669"/>
    <property type="project" value="TreeGrafter"/>
</dbReference>
<dbReference type="SUPFAM" id="SSF51395">
    <property type="entry name" value="FMN-linked oxidoreductases"/>
    <property type="match status" value="1"/>
</dbReference>
<evidence type="ECO:0000256" key="1">
    <source>
        <dbReference type="ARBA" id="ARBA00005451"/>
    </source>
</evidence>
<comment type="catalytic activity">
    <reaction evidence="5">
        <text>a 5,6-dihydrouridine in mRNA + NADP(+) = a uridine in mRNA + NADPH + H(+)</text>
        <dbReference type="Rhea" id="RHEA:69855"/>
        <dbReference type="Rhea" id="RHEA-COMP:14658"/>
        <dbReference type="Rhea" id="RHEA-COMP:17789"/>
        <dbReference type="ChEBI" id="CHEBI:15378"/>
        <dbReference type="ChEBI" id="CHEBI:57783"/>
        <dbReference type="ChEBI" id="CHEBI:58349"/>
        <dbReference type="ChEBI" id="CHEBI:65315"/>
        <dbReference type="ChEBI" id="CHEBI:74443"/>
    </reaction>
    <physiologicalReaction direction="right-to-left" evidence="5">
        <dbReference type="Rhea" id="RHEA:69857"/>
    </physiologicalReaction>
</comment>
<evidence type="ECO:0000256" key="3">
    <source>
        <dbReference type="ARBA" id="ARBA00048266"/>
    </source>
</evidence>
<accession>A0A5J4Z5G4</accession>
<comment type="catalytic activity">
    <reaction evidence="6">
        <text>5,6-dihydrouridine(47) in tRNA + NADP(+) = uridine(47) in tRNA + NADPH + H(+)</text>
        <dbReference type="Rhea" id="RHEA:53360"/>
        <dbReference type="Rhea" id="RHEA-COMP:13539"/>
        <dbReference type="Rhea" id="RHEA-COMP:13540"/>
        <dbReference type="ChEBI" id="CHEBI:15378"/>
        <dbReference type="ChEBI" id="CHEBI:57783"/>
        <dbReference type="ChEBI" id="CHEBI:58349"/>
        <dbReference type="ChEBI" id="CHEBI:65315"/>
        <dbReference type="ChEBI" id="CHEBI:74443"/>
        <dbReference type="EC" id="1.3.1.89"/>
    </reaction>
    <physiologicalReaction direction="right-to-left" evidence="6">
        <dbReference type="Rhea" id="RHEA:53362"/>
    </physiologicalReaction>
</comment>
<gene>
    <name evidence="9" type="ORF">FVE85_5668</name>
</gene>
<evidence type="ECO:0000256" key="6">
    <source>
        <dbReference type="ARBA" id="ARBA00049513"/>
    </source>
</evidence>
<reference evidence="10" key="1">
    <citation type="journal article" date="2019" name="Nat. Commun.">
        <title>Expansion of phycobilisome linker gene families in mesophilic red algae.</title>
        <authorList>
            <person name="Lee J."/>
            <person name="Kim D."/>
            <person name="Bhattacharya D."/>
            <person name="Yoon H.S."/>
        </authorList>
    </citation>
    <scope>NUCLEOTIDE SEQUENCE [LARGE SCALE GENOMIC DNA]</scope>
    <source>
        <strain evidence="10">CCMP 1328</strain>
    </source>
</reference>
<keyword evidence="10" id="KW-1185">Reference proteome</keyword>
<feature type="region of interest" description="Disordered" evidence="7">
    <location>
        <begin position="1"/>
        <end position="28"/>
    </location>
</feature>
<protein>
    <recommendedName>
        <fullName evidence="2">tRNA-dihydrouridine(47) synthase [NAD(P)(+)]</fullName>
        <ecNumber evidence="2">1.3.1.89</ecNumber>
    </recommendedName>
</protein>
<evidence type="ECO:0000256" key="7">
    <source>
        <dbReference type="SAM" id="MobiDB-lite"/>
    </source>
</evidence>
<evidence type="ECO:0000256" key="5">
    <source>
        <dbReference type="ARBA" id="ARBA00049447"/>
    </source>
</evidence>
<dbReference type="InterPro" id="IPR035587">
    <property type="entry name" value="DUS-like_FMN-bd"/>
</dbReference>
<comment type="catalytic activity">
    <reaction evidence="3">
        <text>5,6-dihydrouridine(47) in tRNA + NAD(+) = uridine(47) in tRNA + NADH + H(+)</text>
        <dbReference type="Rhea" id="RHEA:53364"/>
        <dbReference type="Rhea" id="RHEA-COMP:13539"/>
        <dbReference type="Rhea" id="RHEA-COMP:13540"/>
        <dbReference type="ChEBI" id="CHEBI:15378"/>
        <dbReference type="ChEBI" id="CHEBI:57540"/>
        <dbReference type="ChEBI" id="CHEBI:57945"/>
        <dbReference type="ChEBI" id="CHEBI:65315"/>
        <dbReference type="ChEBI" id="CHEBI:74443"/>
        <dbReference type="EC" id="1.3.1.89"/>
    </reaction>
    <physiologicalReaction direction="right-to-left" evidence="3">
        <dbReference type="Rhea" id="RHEA:53366"/>
    </physiologicalReaction>
</comment>
<evidence type="ECO:0000313" key="10">
    <source>
        <dbReference type="Proteomes" id="UP000324585"/>
    </source>
</evidence>
<organism evidence="9 10">
    <name type="scientific">Porphyridium purpureum</name>
    <name type="common">Red alga</name>
    <name type="synonym">Porphyridium cruentum</name>
    <dbReference type="NCBI Taxonomy" id="35688"/>
    <lineage>
        <taxon>Eukaryota</taxon>
        <taxon>Rhodophyta</taxon>
        <taxon>Bangiophyceae</taxon>
        <taxon>Porphyridiales</taxon>
        <taxon>Porphyridiaceae</taxon>
        <taxon>Porphyridium</taxon>
    </lineage>
</organism>
<dbReference type="CDD" id="cd02801">
    <property type="entry name" value="DUS_like_FMN"/>
    <property type="match status" value="1"/>
</dbReference>
<dbReference type="Pfam" id="PF01207">
    <property type="entry name" value="Dus"/>
    <property type="match status" value="1"/>
</dbReference>
<evidence type="ECO:0000256" key="4">
    <source>
        <dbReference type="ARBA" id="ARBA00048342"/>
    </source>
</evidence>
<evidence type="ECO:0000256" key="2">
    <source>
        <dbReference type="ARBA" id="ARBA00012376"/>
    </source>
</evidence>
<dbReference type="OrthoDB" id="259935at2759"/>
<dbReference type="InterPro" id="IPR013785">
    <property type="entry name" value="Aldolase_TIM"/>
</dbReference>
<dbReference type="EMBL" id="VRMN01000001">
    <property type="protein sequence ID" value="KAA8498083.1"/>
    <property type="molecule type" value="Genomic_DNA"/>
</dbReference>
<proteinExistence type="inferred from homology"/>
<feature type="domain" description="DUS-like FMN-binding" evidence="8">
    <location>
        <begin position="250"/>
        <end position="491"/>
    </location>
</feature>
<sequence length="608" mass="67441">MPPGSAWSTAAMPAEKEDSTEADGDGAESVRVFPGKRRKVDDVHDRMTGCMESGRVDDANVAAAPAARANGSPHIGNACGEVDGNVARGAAQRAKPDLAELEAPVKPEYVLRVVKQEDGLIRAVGLTAHDKDLSEYRQLMDVTAWTSSTQAGRTDEMNGNEAEKSKAAAWKRETNTDQTNFLSREVMVGLRKKKHPFPRYENFQKDYKEYRKAIDRSEARNNLASPTGPVWAPCADDRRAADLVKHKRFLAPLTTVGNLPFRRVCIGLGANMTCGEMATAFNLLQGGASEWALLRRHKDERFFGVQLAGNNCDLLARAAELVASECQVDFIDLNAACPIDVITKRGAGCSLMSKKERLREICMGMSHVAGGSIPLSVKFRIGEDEAKPNAHTLIPIIRAAGASWVTIHGRSKKQRYSKAANWDYLLNKCAPVAREVGLGFIPNGDVYSYHDIDYEAMDSGKYSTVMVARGALIKPWIFTEIEERRDWDISATERLELYKDFCRFGLDHWGADARGIDRTRKFLLEWMSFACRYVPIGLLERVPITMRQRVPPLKGRNQLETMLASQEPADWVKLSEAMLGPVTSDFSFTPKHKSDAWKVSAETLQENG</sequence>
<evidence type="ECO:0000259" key="8">
    <source>
        <dbReference type="Pfam" id="PF01207"/>
    </source>
</evidence>
<dbReference type="GO" id="GO:0102265">
    <property type="term" value="F:tRNA-dihydrouridine47 synthase activity"/>
    <property type="evidence" value="ECO:0007669"/>
    <property type="project" value="UniProtKB-EC"/>
</dbReference>
<dbReference type="PANTHER" id="PTHR45846">
    <property type="entry name" value="TRNA-DIHYDROURIDINE(47) SYNTHASE [NAD(P)(+)]-LIKE"/>
    <property type="match status" value="1"/>
</dbReference>
<name>A0A5J4Z5G4_PORPP</name>
<dbReference type="EC" id="1.3.1.89" evidence="2"/>
<comment type="catalytic activity">
    <reaction evidence="4">
        <text>a 5,6-dihydrouridine in mRNA + NAD(+) = a uridine in mRNA + NADH + H(+)</text>
        <dbReference type="Rhea" id="RHEA:69851"/>
        <dbReference type="Rhea" id="RHEA-COMP:14658"/>
        <dbReference type="Rhea" id="RHEA-COMP:17789"/>
        <dbReference type="ChEBI" id="CHEBI:15378"/>
        <dbReference type="ChEBI" id="CHEBI:57540"/>
        <dbReference type="ChEBI" id="CHEBI:57945"/>
        <dbReference type="ChEBI" id="CHEBI:65315"/>
        <dbReference type="ChEBI" id="CHEBI:74443"/>
    </reaction>
    <physiologicalReaction direction="right-to-left" evidence="4">
        <dbReference type="Rhea" id="RHEA:69853"/>
    </physiologicalReaction>
</comment>
<dbReference type="Proteomes" id="UP000324585">
    <property type="component" value="Unassembled WGS sequence"/>
</dbReference>